<keyword evidence="3" id="KW-0966">Cell projection</keyword>
<dbReference type="Proteomes" id="UP000276128">
    <property type="component" value="Unassembled WGS sequence"/>
</dbReference>
<evidence type="ECO:0000313" key="4">
    <source>
        <dbReference type="Proteomes" id="UP000276128"/>
    </source>
</evidence>
<dbReference type="CDD" id="cd17470">
    <property type="entry name" value="T3SS_Flik_C"/>
    <property type="match status" value="1"/>
</dbReference>
<proteinExistence type="predicted"/>
<dbReference type="EMBL" id="RXHU01000131">
    <property type="protein sequence ID" value="RTE01780.1"/>
    <property type="molecule type" value="Genomic_DNA"/>
</dbReference>
<gene>
    <name evidence="3" type="ORF">EJQ19_30500</name>
</gene>
<dbReference type="InterPro" id="IPR038610">
    <property type="entry name" value="FliK-like_C_sf"/>
</dbReference>
<protein>
    <submittedName>
        <fullName evidence="3">Flagellar hook-length control protein FliK</fullName>
    </submittedName>
</protein>
<accession>A0A430J4A1</accession>
<feature type="region of interest" description="Disordered" evidence="1">
    <location>
        <begin position="426"/>
        <end position="469"/>
    </location>
</feature>
<feature type="domain" description="Flagellar hook-length control protein-like C-terminal" evidence="2">
    <location>
        <begin position="356"/>
        <end position="428"/>
    </location>
</feature>
<keyword evidence="4" id="KW-1185">Reference proteome</keyword>
<dbReference type="InterPro" id="IPR021136">
    <property type="entry name" value="Flagellar_hook_control-like_C"/>
</dbReference>
<organism evidence="3 4">
    <name type="scientific">Paenibacillus whitsoniae</name>
    <dbReference type="NCBI Taxonomy" id="2496558"/>
    <lineage>
        <taxon>Bacteria</taxon>
        <taxon>Bacillati</taxon>
        <taxon>Bacillota</taxon>
        <taxon>Bacilli</taxon>
        <taxon>Bacillales</taxon>
        <taxon>Paenibacillaceae</taxon>
        <taxon>Paenibacillus</taxon>
    </lineage>
</organism>
<dbReference type="OrthoDB" id="2380967at2"/>
<name>A0A430J4A1_9BACL</name>
<comment type="caution">
    <text evidence="3">The sequence shown here is derived from an EMBL/GenBank/DDBJ whole genome shotgun (WGS) entry which is preliminary data.</text>
</comment>
<feature type="compositionally biased region" description="Low complexity" evidence="1">
    <location>
        <begin position="434"/>
        <end position="448"/>
    </location>
</feature>
<sequence>MEMPMMIVPGAGQPSSNGGSAAKGTAKGAASNEAFAQILGGAQGATVADGTNASDTQLSMSMMLQMLQSLISPVQGSTTPVPAEDAANKEQQLPELLVEAMHSNPAIAQTLLQYPKVKAWFEQAEDLLSALGNSQQDALAALPFNLTQSSVNVDSLKAQNTLLTLSSMMQQNLQNPIIQHLNQELTAAIQPILPEIMAALKPATDPALPVSLANEAEATAVPAAKETDKKSTVPVGRALHSKHLGSNRGTETAASTVASIASQAGAQKSEPFALRHVPLAGTSAEQAASTEPTLPLVDFPLDDQPVVSPTMTVGELQKQQQAPATADKAQLPVIHAANFTEEMASHVLKNMKITMTDGFSEAKLSLFPKNLGHIDVKISMHEGQVIAQFAADTLAGKQMLESQLPQLRQALQTQGLQVEKIEVTQSPNMSSSMFQDQRQPQSFQQSQQRNKHKSEGYETDSVEFNPEMEQVAEVRTQLQGNSFNATA</sequence>
<evidence type="ECO:0000259" key="2">
    <source>
        <dbReference type="Pfam" id="PF02120"/>
    </source>
</evidence>
<dbReference type="Pfam" id="PF02120">
    <property type="entry name" value="Flg_hook"/>
    <property type="match status" value="1"/>
</dbReference>
<dbReference type="Gene3D" id="3.30.750.140">
    <property type="match status" value="1"/>
</dbReference>
<evidence type="ECO:0000313" key="3">
    <source>
        <dbReference type="EMBL" id="RTE01780.1"/>
    </source>
</evidence>
<reference evidence="3 4" key="1">
    <citation type="submission" date="2018-12" db="EMBL/GenBank/DDBJ databases">
        <title>Bacillus ochoae sp. nov., Paenibacillus whitsoniae sp. nov., Paenibacillus spiritus sp. nov. Isolated from the Mars Exploration Rover during spacecraft assembly.</title>
        <authorList>
            <person name="Seuylemezian A."/>
            <person name="Vaishampayan P."/>
        </authorList>
    </citation>
    <scope>NUCLEOTIDE SEQUENCE [LARGE SCALE GENOMIC DNA]</scope>
    <source>
        <strain evidence="3 4">MER 54</strain>
    </source>
</reference>
<keyword evidence="3" id="KW-0282">Flagellum</keyword>
<keyword evidence="3" id="KW-0969">Cilium</keyword>
<dbReference type="RefSeq" id="WP_126144980.1">
    <property type="nucleotide sequence ID" value="NZ_RXHU01000131.1"/>
</dbReference>
<feature type="compositionally biased region" description="Low complexity" evidence="1">
    <location>
        <begin position="15"/>
        <end position="25"/>
    </location>
</feature>
<dbReference type="AlphaFoldDB" id="A0A430J4A1"/>
<feature type="region of interest" description="Disordered" evidence="1">
    <location>
        <begin position="1"/>
        <end position="25"/>
    </location>
</feature>
<evidence type="ECO:0000256" key="1">
    <source>
        <dbReference type="SAM" id="MobiDB-lite"/>
    </source>
</evidence>